<dbReference type="PROSITE" id="PS50893">
    <property type="entry name" value="ABC_TRANSPORTER_2"/>
    <property type="match status" value="1"/>
</dbReference>
<feature type="domain" description="ABC transporter" evidence="8">
    <location>
        <begin position="552"/>
        <end position="781"/>
    </location>
</feature>
<evidence type="ECO:0000256" key="3">
    <source>
        <dbReference type="ARBA" id="ARBA00022741"/>
    </source>
</evidence>
<evidence type="ECO:0000256" key="1">
    <source>
        <dbReference type="ARBA" id="ARBA00004141"/>
    </source>
</evidence>
<feature type="transmembrane region" description="Helical" evidence="7">
    <location>
        <begin position="927"/>
        <end position="947"/>
    </location>
</feature>
<comment type="caution">
    <text evidence="9">The sequence shown here is derived from an EMBL/GenBank/DDBJ whole genome shotgun (WGS) entry which is preliminary data.</text>
</comment>
<dbReference type="InterPro" id="IPR003439">
    <property type="entry name" value="ABC_transporter-like_ATP-bd"/>
</dbReference>
<evidence type="ECO:0000313" key="9">
    <source>
        <dbReference type="EMBL" id="KAJ8964470.1"/>
    </source>
</evidence>
<feature type="transmembrane region" description="Helical" evidence="7">
    <location>
        <begin position="24"/>
        <end position="43"/>
    </location>
</feature>
<evidence type="ECO:0000256" key="2">
    <source>
        <dbReference type="ARBA" id="ARBA00022692"/>
    </source>
</evidence>
<feature type="transmembrane region" description="Helical" evidence="7">
    <location>
        <begin position="492"/>
        <end position="517"/>
    </location>
</feature>
<evidence type="ECO:0000256" key="4">
    <source>
        <dbReference type="ARBA" id="ARBA00022840"/>
    </source>
</evidence>
<feature type="transmembrane region" description="Helical" evidence="7">
    <location>
        <begin position="1144"/>
        <end position="1172"/>
    </location>
</feature>
<dbReference type="InterPro" id="IPR003593">
    <property type="entry name" value="AAA+_ATPase"/>
</dbReference>
<evidence type="ECO:0000256" key="6">
    <source>
        <dbReference type="ARBA" id="ARBA00023136"/>
    </source>
</evidence>
<feature type="transmembrane region" description="Helical" evidence="7">
    <location>
        <begin position="295"/>
        <end position="317"/>
    </location>
</feature>
<dbReference type="InterPro" id="IPR027417">
    <property type="entry name" value="P-loop_NTPase"/>
</dbReference>
<feature type="transmembrane region" description="Helical" evidence="7">
    <location>
        <begin position="417"/>
        <end position="435"/>
    </location>
</feature>
<dbReference type="PANTHER" id="PTHR19229">
    <property type="entry name" value="ATP-BINDING CASSETTE TRANSPORTER SUBFAMILY A ABCA"/>
    <property type="match status" value="1"/>
</dbReference>
<feature type="transmembrane region" description="Helical" evidence="7">
    <location>
        <begin position="388"/>
        <end position="411"/>
    </location>
</feature>
<feature type="transmembrane region" description="Helical" evidence="7">
    <location>
        <begin position="1101"/>
        <end position="1123"/>
    </location>
</feature>
<sequence length="1196" mass="134713">MGKNWEKFVLLSWKNWKLQYRRPIQTFVEIIAPVIFCFLLVLIRSLVDPELHEELVFKPFCTLPIPTDDTSEIISYVCPNSEPDELTRFASKMTKFKGLRSLRDDSNDTDDEDIDFSSFNLLYSPRSEALRSAMDFFSIGPLFGEVIEFEDSAALLDYFVNNSTNTTFAAIQFDDSYLGLTNLNEIDNLKVSIRFPGETRINLDPYNIFNWRTNLIYPIFQVPGPRQYKISTGGAPSYYGEGFLAVQHILTMAVILGRNNLSYDNLPEVGTWLLSHTPPQIEMRRFPYSEWYEDMLLTALESMIGIIMMLSFVYTAINNVRAITTEKEKQLKEAMKIMGLPNWLHWTAWFVKSFIFLFISAIFIVVLLKVRWYSNTDFTVFTYADPLVMLLFLLFYICATITFCFAISVFFSKANTAATIAGMAWFLSYAPYLFMQQNYDSISLTSKLAASLGSNTAMAFGFQVMLMYEGTGEGIQWSSIFKPNTPDDQLTLGLLMVMLAVDSVLYLSVALYIEAVFPGEYGVAKRWYFLFTSEFWCGQPRYKGIENLNNEPEAANTGEYFEVEPRNLRAGIEIRNLRKITVLLGHNGAGKTTTMSMLTGLLTPNSGTAKVNGYDIRTNMGGVRQSLGLCPQHNIIFDELTVAEHLYFYSKLKGLSKGTVQSEIDKYVRLLELEPKRNAKSQTLSGGMKRKLCVGIALCGNSKIVMLDEPTAGMDPSARRALWDLLQTQKRRTMLLTTHFMDEADLLGDRIAIMAGGELQCCGSSFFLKKKYGAGYSLIMDKSKECNVSRVTALLRKYIPDIEVHGNVGSELTYLLVENQSSVFEPMLRELENHSKELGVQGYGISLTTLEEVFMKVGADHGQEEIYNESPVQNGSPPDVAKNNMDLNGDTKINIAVRAHYTGGWGLLGNQFVAMTIKKLISNLRSWILLSIQIAMPVLFLIIAIVVSRTNQDTGNLPAMPLTLNRFENPITVVQNISDSNNYANIYQNVLTDLNHHVQYVDNITGEMIELSRTTPNTVRRRYIAGASFDTGSILGVSVPSITTWFNNDPYHSPAIALGLVLNAMFRQMLNCSTCGIEFTNSPLPFTATTQVNRLLSGQNMGFQLAFNIAFSMAFVSSFYVLFTVRENVSKSKHLQFVSGVKVYVFWVTALLCDMVTYLITVIALLITLAAFQEDGFSTANEIGESVYNFGKQLRR</sequence>
<dbReference type="Pfam" id="PF12698">
    <property type="entry name" value="ABC2_membrane_3"/>
    <property type="match status" value="2"/>
</dbReference>
<keyword evidence="10" id="KW-1185">Reference proteome</keyword>
<protein>
    <recommendedName>
        <fullName evidence="8">ABC transporter domain-containing protein</fullName>
    </recommendedName>
</protein>
<dbReference type="EMBL" id="JAPWTJ010002772">
    <property type="protein sequence ID" value="KAJ8964470.1"/>
    <property type="molecule type" value="Genomic_DNA"/>
</dbReference>
<reference evidence="9" key="1">
    <citation type="journal article" date="2023" name="Insect Mol. Biol.">
        <title>Genome sequencing provides insights into the evolution of gene families encoding plant cell wall-degrading enzymes in longhorned beetles.</title>
        <authorList>
            <person name="Shin N.R."/>
            <person name="Okamura Y."/>
            <person name="Kirsch R."/>
            <person name="Pauchet Y."/>
        </authorList>
    </citation>
    <scope>NUCLEOTIDE SEQUENCE</scope>
    <source>
        <strain evidence="9">MMC_N1</strain>
    </source>
</reference>
<proteinExistence type="predicted"/>
<name>A0ABQ9IU80_9CUCU</name>
<keyword evidence="2 7" id="KW-0812">Transmembrane</keyword>
<dbReference type="Pfam" id="PF00005">
    <property type="entry name" value="ABC_tran"/>
    <property type="match status" value="1"/>
</dbReference>
<dbReference type="SUPFAM" id="SSF52540">
    <property type="entry name" value="P-loop containing nucleoside triphosphate hydrolases"/>
    <property type="match status" value="1"/>
</dbReference>
<dbReference type="PROSITE" id="PS00211">
    <property type="entry name" value="ABC_TRANSPORTER_1"/>
    <property type="match status" value="1"/>
</dbReference>
<keyword evidence="4" id="KW-0067">ATP-binding</keyword>
<dbReference type="Gene3D" id="3.40.50.300">
    <property type="entry name" value="P-loop containing nucleotide triphosphate hydrolases"/>
    <property type="match status" value="1"/>
</dbReference>
<dbReference type="CDD" id="cd03263">
    <property type="entry name" value="ABC_subfamily_A"/>
    <property type="match status" value="1"/>
</dbReference>
<comment type="subcellular location">
    <subcellularLocation>
        <location evidence="1">Membrane</location>
        <topology evidence="1">Multi-pass membrane protein</topology>
    </subcellularLocation>
</comment>
<gene>
    <name evidence="9" type="ORF">NQ317_016593</name>
</gene>
<evidence type="ECO:0000259" key="8">
    <source>
        <dbReference type="PROSITE" id="PS50893"/>
    </source>
</evidence>
<evidence type="ECO:0000256" key="7">
    <source>
        <dbReference type="SAM" id="Phobius"/>
    </source>
</evidence>
<dbReference type="PANTHER" id="PTHR19229:SF250">
    <property type="entry name" value="ABC TRANSPORTER DOMAIN-CONTAINING PROTEIN-RELATED"/>
    <property type="match status" value="1"/>
</dbReference>
<dbReference type="InterPro" id="IPR013525">
    <property type="entry name" value="ABC2_TM"/>
</dbReference>
<dbReference type="InterPro" id="IPR026082">
    <property type="entry name" value="ABCA"/>
</dbReference>
<keyword evidence="3" id="KW-0547">Nucleotide-binding</keyword>
<dbReference type="SMART" id="SM00382">
    <property type="entry name" value="AAA"/>
    <property type="match status" value="1"/>
</dbReference>
<feature type="transmembrane region" description="Helical" evidence="7">
    <location>
        <begin position="346"/>
        <end position="368"/>
    </location>
</feature>
<dbReference type="Proteomes" id="UP001162164">
    <property type="component" value="Unassembled WGS sequence"/>
</dbReference>
<accession>A0ABQ9IU80</accession>
<organism evidence="9 10">
    <name type="scientific">Molorchus minor</name>
    <dbReference type="NCBI Taxonomy" id="1323400"/>
    <lineage>
        <taxon>Eukaryota</taxon>
        <taxon>Metazoa</taxon>
        <taxon>Ecdysozoa</taxon>
        <taxon>Arthropoda</taxon>
        <taxon>Hexapoda</taxon>
        <taxon>Insecta</taxon>
        <taxon>Pterygota</taxon>
        <taxon>Neoptera</taxon>
        <taxon>Endopterygota</taxon>
        <taxon>Coleoptera</taxon>
        <taxon>Polyphaga</taxon>
        <taxon>Cucujiformia</taxon>
        <taxon>Chrysomeloidea</taxon>
        <taxon>Cerambycidae</taxon>
        <taxon>Lamiinae</taxon>
        <taxon>Monochamini</taxon>
        <taxon>Molorchus</taxon>
    </lineage>
</organism>
<keyword evidence="6 7" id="KW-0472">Membrane</keyword>
<evidence type="ECO:0000313" key="10">
    <source>
        <dbReference type="Proteomes" id="UP001162164"/>
    </source>
</evidence>
<keyword evidence="5 7" id="KW-1133">Transmembrane helix</keyword>
<evidence type="ECO:0000256" key="5">
    <source>
        <dbReference type="ARBA" id="ARBA00022989"/>
    </source>
</evidence>
<dbReference type="InterPro" id="IPR017871">
    <property type="entry name" value="ABC_transporter-like_CS"/>
</dbReference>